<dbReference type="InterPro" id="IPR002467">
    <property type="entry name" value="Pept_M24A_MAP1"/>
</dbReference>
<dbReference type="InterPro" id="IPR036005">
    <property type="entry name" value="Creatinase/aminopeptidase-like"/>
</dbReference>
<dbReference type="InterPro" id="IPR000994">
    <property type="entry name" value="Pept_M24"/>
</dbReference>
<reference evidence="7" key="1">
    <citation type="submission" date="2018-01" db="EMBL/GenBank/DDBJ databases">
        <authorList>
            <person name="Mao J.F."/>
        </authorList>
    </citation>
    <scope>NUCLEOTIDE SEQUENCE</scope>
    <source>
        <strain evidence="7">Huo1</strain>
        <tissue evidence="7">Leaf</tissue>
    </source>
</reference>
<keyword evidence="8" id="KW-1185">Reference proteome</keyword>
<dbReference type="PANTHER" id="PTHR43330:SF7">
    <property type="entry name" value="METHIONINE AMINOPEPTIDASE 1"/>
    <property type="match status" value="1"/>
</dbReference>
<sequence length="321" mass="35148">MAGGSGSDAVGLACARCAKHAHLQCPKCVQLKLPREAASFWFIKTPDQIERMRETCLIAREVLDAAARIIQPGITTDEIDVVVHEATIAAGGYPSPLNYNFFPKSCCTSVNEIICHGIPDARFMTSGKVIFPGTQLLSSEFNVGSLDDMVFIMHNDSDRSSVYYKGVHADLNETFFVGNVDEASKRLVQHTIECLDNAIAAVKPGVRFQEIGDIISRHASMSGFSVARSYCGHGIGELFQCAPNIPHYASILKIKALTGAGNKAVGVMKAGQTFTIERMIYSGVWRDRMWPDGWANVTADGKRSAQFEHTLLVTDIQELRF</sequence>
<protein>
    <recommendedName>
        <fullName evidence="6">Peptidase M24 domain-containing protein</fullName>
    </recommendedName>
</protein>
<dbReference type="CDD" id="cd01086">
    <property type="entry name" value="MetAP1"/>
    <property type="match status" value="1"/>
</dbReference>
<feature type="binding site" evidence="5">
    <location>
        <position position="170"/>
    </location>
    <ligand>
        <name>a divalent metal cation</name>
        <dbReference type="ChEBI" id="CHEBI:60240"/>
        <label>2</label>
        <note>catalytic</note>
    </ligand>
</feature>
<gene>
    <name evidence="7" type="ORF">SASPL_109106</name>
</gene>
<keyword evidence="4 5" id="KW-0378">Hydrolase</keyword>
<comment type="caution">
    <text evidence="5">Lacks conserved residue(s) required for the propagation of feature annotation.</text>
</comment>
<dbReference type="GO" id="GO:0070006">
    <property type="term" value="F:metalloaminopeptidase activity"/>
    <property type="evidence" value="ECO:0007669"/>
    <property type="project" value="UniProtKB-UniRule"/>
</dbReference>
<comment type="cofactor">
    <cofactor evidence="5">
        <name>Co(2+)</name>
        <dbReference type="ChEBI" id="CHEBI:48828"/>
    </cofactor>
    <cofactor evidence="5">
        <name>Zn(2+)</name>
        <dbReference type="ChEBI" id="CHEBI:29105"/>
    </cofactor>
    <cofactor evidence="5">
        <name>Mn(2+)</name>
        <dbReference type="ChEBI" id="CHEBI:29035"/>
    </cofactor>
    <cofactor evidence="5">
        <name>Fe(2+)</name>
        <dbReference type="ChEBI" id="CHEBI:29033"/>
    </cofactor>
    <text evidence="5">Binds 2 divalent metal cations per subunit. Has a high-affinity and a low affinity metal-binding site. The true nature of the physiological cofactor is under debate. The enzyme is active with cobalt, zinc, manganese or divalent iron ions. Most likely, methionine aminopeptidases function as mononuclear Fe(2+)-metalloproteases under physiological conditions, and the catalytically relevant metal-binding site has been assigned to the histidine-containing high-affinity site.</text>
</comment>
<feature type="domain" description="Peptidase M24" evidence="6">
    <location>
        <begin position="50"/>
        <end position="315"/>
    </location>
</feature>
<feature type="binding site" evidence="5">
    <location>
        <position position="116"/>
    </location>
    <ligand>
        <name>substrate</name>
    </ligand>
</feature>
<keyword evidence="1 5" id="KW-0031">Aminopeptidase</keyword>
<feature type="binding site" evidence="5">
    <location>
        <position position="308"/>
    </location>
    <ligand>
        <name>a divalent metal cation</name>
        <dbReference type="ChEBI" id="CHEBI:60240"/>
        <label>1</label>
    </ligand>
</feature>
<dbReference type="GO" id="GO:0046872">
    <property type="term" value="F:metal ion binding"/>
    <property type="evidence" value="ECO:0007669"/>
    <property type="project" value="UniProtKB-UniRule"/>
</dbReference>
<evidence type="ECO:0000256" key="1">
    <source>
        <dbReference type="ARBA" id="ARBA00022438"/>
    </source>
</evidence>
<dbReference type="GO" id="GO:0006508">
    <property type="term" value="P:proteolysis"/>
    <property type="evidence" value="ECO:0007669"/>
    <property type="project" value="UniProtKB-KW"/>
</dbReference>
<keyword evidence="3 5" id="KW-0479">Metal-binding</keyword>
<dbReference type="GO" id="GO:0004239">
    <property type="term" value="F:initiator methionyl aminopeptidase activity"/>
    <property type="evidence" value="ECO:0007669"/>
    <property type="project" value="UniProtKB-UniRule"/>
</dbReference>
<comment type="caution">
    <text evidence="7">The sequence shown here is derived from an EMBL/GenBank/DDBJ whole genome shotgun (WGS) entry which is preliminary data.</text>
</comment>
<organism evidence="7">
    <name type="scientific">Salvia splendens</name>
    <name type="common">Scarlet sage</name>
    <dbReference type="NCBI Taxonomy" id="180675"/>
    <lineage>
        <taxon>Eukaryota</taxon>
        <taxon>Viridiplantae</taxon>
        <taxon>Streptophyta</taxon>
        <taxon>Embryophyta</taxon>
        <taxon>Tracheophyta</taxon>
        <taxon>Spermatophyta</taxon>
        <taxon>Magnoliopsida</taxon>
        <taxon>eudicotyledons</taxon>
        <taxon>Gunneridae</taxon>
        <taxon>Pentapetalae</taxon>
        <taxon>asterids</taxon>
        <taxon>lamiids</taxon>
        <taxon>Lamiales</taxon>
        <taxon>Lamiaceae</taxon>
        <taxon>Nepetoideae</taxon>
        <taxon>Mentheae</taxon>
        <taxon>Salviinae</taxon>
        <taxon>Salvia</taxon>
        <taxon>Salvia subgen. Calosphace</taxon>
        <taxon>core Calosphace</taxon>
    </lineage>
</organism>
<evidence type="ECO:0000259" key="6">
    <source>
        <dbReference type="Pfam" id="PF00557"/>
    </source>
</evidence>
<dbReference type="HAMAP" id="MF_01974">
    <property type="entry name" value="MetAP_1"/>
    <property type="match status" value="1"/>
</dbReference>
<dbReference type="Pfam" id="PF00557">
    <property type="entry name" value="Peptidase_M24"/>
    <property type="match status" value="1"/>
</dbReference>
<feature type="binding site" evidence="5">
    <location>
        <position position="308"/>
    </location>
    <ligand>
        <name>a divalent metal cation</name>
        <dbReference type="ChEBI" id="CHEBI:60240"/>
        <label>2</label>
        <note>catalytic</note>
    </ligand>
</feature>
<dbReference type="EMBL" id="PNBA02000003">
    <property type="protein sequence ID" value="KAG6431031.1"/>
    <property type="molecule type" value="Genomic_DNA"/>
</dbReference>
<dbReference type="SUPFAM" id="SSF55920">
    <property type="entry name" value="Creatinase/aminopeptidase"/>
    <property type="match status" value="2"/>
</dbReference>
<comment type="similarity">
    <text evidence="5">Belongs to the peptidase M24A family. Methionine aminopeptidase type 1 subfamily.</text>
</comment>
<evidence type="ECO:0000256" key="2">
    <source>
        <dbReference type="ARBA" id="ARBA00022670"/>
    </source>
</evidence>
<proteinExistence type="inferred from homology"/>
<evidence type="ECO:0000313" key="7">
    <source>
        <dbReference type="EMBL" id="KAG6431031.1"/>
    </source>
</evidence>
<name>A0A8X8YEA3_SALSN</name>
<dbReference type="Gene3D" id="3.90.230.10">
    <property type="entry name" value="Creatinase/methionine aminopeptidase superfamily"/>
    <property type="match status" value="1"/>
</dbReference>
<accession>A0A8X8YEA3</accession>
<evidence type="ECO:0000256" key="3">
    <source>
        <dbReference type="ARBA" id="ARBA00022723"/>
    </source>
</evidence>
<dbReference type="GO" id="GO:0005829">
    <property type="term" value="C:cytosol"/>
    <property type="evidence" value="ECO:0007669"/>
    <property type="project" value="TreeGrafter"/>
</dbReference>
<evidence type="ECO:0000256" key="5">
    <source>
        <dbReference type="HAMAP-Rule" id="MF_03174"/>
    </source>
</evidence>
<reference evidence="7" key="2">
    <citation type="submission" date="2020-08" db="EMBL/GenBank/DDBJ databases">
        <title>Plant Genome Project.</title>
        <authorList>
            <person name="Zhang R.-G."/>
        </authorList>
    </citation>
    <scope>NUCLEOTIDE SEQUENCE</scope>
    <source>
        <strain evidence="7">Huo1</strain>
        <tissue evidence="7">Leaf</tissue>
    </source>
</reference>
<dbReference type="AlphaFoldDB" id="A0A8X8YEA3"/>
<comment type="catalytic activity">
    <reaction evidence="5">
        <text>Release of N-terminal amino acids, preferentially methionine, from peptides and arylamides.</text>
        <dbReference type="EC" id="3.4.11.18"/>
    </reaction>
</comment>
<dbReference type="PANTHER" id="PTHR43330">
    <property type="entry name" value="METHIONINE AMINOPEPTIDASE"/>
    <property type="match status" value="1"/>
</dbReference>
<feature type="binding site" evidence="5">
    <location>
        <position position="170"/>
    </location>
    <ligand>
        <name>a divalent metal cation</name>
        <dbReference type="ChEBI" id="CHEBI:60240"/>
        <label>1</label>
    </ligand>
</feature>
<evidence type="ECO:0000256" key="4">
    <source>
        <dbReference type="ARBA" id="ARBA00022801"/>
    </source>
</evidence>
<dbReference type="Proteomes" id="UP000298416">
    <property type="component" value="Unassembled WGS sequence"/>
</dbReference>
<keyword evidence="2 5" id="KW-0645">Protease</keyword>
<feature type="binding site" evidence="5">
    <location>
        <position position="277"/>
    </location>
    <ligand>
        <name>a divalent metal cation</name>
        <dbReference type="ChEBI" id="CHEBI:60240"/>
        <label>2</label>
        <note>catalytic</note>
    </ligand>
</feature>
<evidence type="ECO:0000313" key="8">
    <source>
        <dbReference type="Proteomes" id="UP000298416"/>
    </source>
</evidence>
<feature type="binding site" evidence="5">
    <location>
        <position position="233"/>
    </location>
    <ligand>
        <name>a divalent metal cation</name>
        <dbReference type="ChEBI" id="CHEBI:60240"/>
        <label>2</label>
        <note>catalytic</note>
    </ligand>
</feature>